<keyword evidence="2" id="KW-1185">Reference proteome</keyword>
<dbReference type="KEGG" id="mff:MFFC18_18630"/>
<name>A0A5B9PAL7_9BACT</name>
<dbReference type="AlphaFoldDB" id="A0A5B9PAL7"/>
<protein>
    <submittedName>
        <fullName evidence="1">Uncharacterized protein</fullName>
    </submittedName>
</protein>
<accession>A0A5B9PAL7</accession>
<dbReference type="EMBL" id="CP042912">
    <property type="protein sequence ID" value="QEG22002.1"/>
    <property type="molecule type" value="Genomic_DNA"/>
</dbReference>
<dbReference type="Proteomes" id="UP000322214">
    <property type="component" value="Chromosome"/>
</dbReference>
<sequence length="80" mass="8753">MATIVRHTQTGSRYVLLGSGFGAFQSKKPNWFLGDLMADTTEGQHAMSCISDDSGQIYWIESSQLVVESVDGKSTHELLS</sequence>
<evidence type="ECO:0000313" key="1">
    <source>
        <dbReference type="EMBL" id="QEG22002.1"/>
    </source>
</evidence>
<organism evidence="1 2">
    <name type="scientific">Mariniblastus fucicola</name>
    <dbReference type="NCBI Taxonomy" id="980251"/>
    <lineage>
        <taxon>Bacteria</taxon>
        <taxon>Pseudomonadati</taxon>
        <taxon>Planctomycetota</taxon>
        <taxon>Planctomycetia</taxon>
        <taxon>Pirellulales</taxon>
        <taxon>Pirellulaceae</taxon>
        <taxon>Mariniblastus</taxon>
    </lineage>
</organism>
<gene>
    <name evidence="1" type="ORF">MFFC18_18630</name>
</gene>
<proteinExistence type="predicted"/>
<reference evidence="1 2" key="1">
    <citation type="submission" date="2019-08" db="EMBL/GenBank/DDBJ databases">
        <title>Deep-cultivation of Planctomycetes and their phenomic and genomic characterization uncovers novel biology.</title>
        <authorList>
            <person name="Wiegand S."/>
            <person name="Jogler M."/>
            <person name="Boedeker C."/>
            <person name="Pinto D."/>
            <person name="Vollmers J."/>
            <person name="Rivas-Marin E."/>
            <person name="Kohn T."/>
            <person name="Peeters S.H."/>
            <person name="Heuer A."/>
            <person name="Rast P."/>
            <person name="Oberbeckmann S."/>
            <person name="Bunk B."/>
            <person name="Jeske O."/>
            <person name="Meyerdierks A."/>
            <person name="Storesund J.E."/>
            <person name="Kallscheuer N."/>
            <person name="Luecker S."/>
            <person name="Lage O.M."/>
            <person name="Pohl T."/>
            <person name="Merkel B.J."/>
            <person name="Hornburger P."/>
            <person name="Mueller R.-W."/>
            <person name="Bruemmer F."/>
            <person name="Labrenz M."/>
            <person name="Spormann A.M."/>
            <person name="Op den Camp H."/>
            <person name="Overmann J."/>
            <person name="Amann R."/>
            <person name="Jetten M.S.M."/>
            <person name="Mascher T."/>
            <person name="Medema M.H."/>
            <person name="Devos D.P."/>
            <person name="Kaster A.-K."/>
            <person name="Ovreas L."/>
            <person name="Rohde M."/>
            <person name="Galperin M.Y."/>
            <person name="Jogler C."/>
        </authorList>
    </citation>
    <scope>NUCLEOTIDE SEQUENCE [LARGE SCALE GENOMIC DNA]</scope>
    <source>
        <strain evidence="1 2">FC18</strain>
    </source>
</reference>
<evidence type="ECO:0000313" key="2">
    <source>
        <dbReference type="Proteomes" id="UP000322214"/>
    </source>
</evidence>